<organism evidence="6 7">
    <name type="scientific">Erythranthe guttata</name>
    <name type="common">Yellow monkey flower</name>
    <name type="synonym">Mimulus guttatus</name>
    <dbReference type="NCBI Taxonomy" id="4155"/>
    <lineage>
        <taxon>Eukaryota</taxon>
        <taxon>Viridiplantae</taxon>
        <taxon>Streptophyta</taxon>
        <taxon>Embryophyta</taxon>
        <taxon>Tracheophyta</taxon>
        <taxon>Spermatophyta</taxon>
        <taxon>Magnoliopsida</taxon>
        <taxon>eudicotyledons</taxon>
        <taxon>Gunneridae</taxon>
        <taxon>Pentapetalae</taxon>
        <taxon>asterids</taxon>
        <taxon>lamiids</taxon>
        <taxon>Lamiales</taxon>
        <taxon>Phrymaceae</taxon>
        <taxon>Erythranthe</taxon>
    </lineage>
</organism>
<dbReference type="GO" id="GO:0005856">
    <property type="term" value="C:cytoskeleton"/>
    <property type="evidence" value="ECO:0000318"/>
    <property type="project" value="GO_Central"/>
</dbReference>
<dbReference type="GO" id="GO:0045010">
    <property type="term" value="P:actin nucleation"/>
    <property type="evidence" value="ECO:0007669"/>
    <property type="project" value="InterPro"/>
</dbReference>
<dbReference type="InterPro" id="IPR015425">
    <property type="entry name" value="FH2_Formin"/>
</dbReference>
<dbReference type="Gene3D" id="1.20.58.2220">
    <property type="entry name" value="Formin, FH2 domain"/>
    <property type="match status" value="1"/>
</dbReference>
<evidence type="ECO:0000259" key="5">
    <source>
        <dbReference type="PROSITE" id="PS51444"/>
    </source>
</evidence>
<evidence type="ECO:0000256" key="3">
    <source>
        <dbReference type="SAM" id="Coils"/>
    </source>
</evidence>
<dbReference type="EMBL" id="KI630264">
    <property type="protein sequence ID" value="EYU43100.1"/>
    <property type="molecule type" value="Genomic_DNA"/>
</dbReference>
<name>A0A022RVX9_ERYGU</name>
<feature type="region of interest" description="Disordered" evidence="4">
    <location>
        <begin position="631"/>
        <end position="682"/>
    </location>
</feature>
<dbReference type="InterPro" id="IPR027643">
    <property type="entry name" value="Formin-like_plant"/>
</dbReference>
<dbReference type="GO" id="GO:0051015">
    <property type="term" value="F:actin filament binding"/>
    <property type="evidence" value="ECO:0000318"/>
    <property type="project" value="GO_Central"/>
</dbReference>
<gene>
    <name evidence="6" type="ORF">MIMGU_mgv1a002374mg</name>
</gene>
<feature type="coiled-coil region" evidence="3">
    <location>
        <begin position="532"/>
        <end position="559"/>
    </location>
</feature>
<evidence type="ECO:0000313" key="7">
    <source>
        <dbReference type="Proteomes" id="UP000030748"/>
    </source>
</evidence>
<dbReference type="Proteomes" id="UP000030748">
    <property type="component" value="Unassembled WGS sequence"/>
</dbReference>
<evidence type="ECO:0000256" key="2">
    <source>
        <dbReference type="RuleBase" id="RU361260"/>
    </source>
</evidence>
<reference evidence="6 7" key="1">
    <citation type="journal article" date="2013" name="Proc. Natl. Acad. Sci. U.S.A.">
        <title>Fine-scale variation in meiotic recombination in Mimulus inferred from population shotgun sequencing.</title>
        <authorList>
            <person name="Hellsten U."/>
            <person name="Wright K.M."/>
            <person name="Jenkins J."/>
            <person name="Shu S."/>
            <person name="Yuan Y."/>
            <person name="Wessler S.R."/>
            <person name="Schmutz J."/>
            <person name="Willis J.H."/>
            <person name="Rokhsar D.S."/>
        </authorList>
    </citation>
    <scope>NUCLEOTIDE SEQUENCE [LARGE SCALE GENOMIC DNA]</scope>
    <source>
        <strain evidence="7">cv. DUN x IM62</strain>
    </source>
</reference>
<accession>A0A022RVX9</accession>
<feature type="compositionally biased region" description="Pro residues" evidence="4">
    <location>
        <begin position="154"/>
        <end position="192"/>
    </location>
</feature>
<proteinExistence type="inferred from homology"/>
<dbReference type="GO" id="GO:0030036">
    <property type="term" value="P:actin cytoskeleton organization"/>
    <property type="evidence" value="ECO:0000318"/>
    <property type="project" value="GO_Central"/>
</dbReference>
<evidence type="ECO:0000256" key="4">
    <source>
        <dbReference type="SAM" id="MobiDB-lite"/>
    </source>
</evidence>
<dbReference type="AlphaFoldDB" id="A0A022RVX9"/>
<keyword evidence="3" id="KW-0175">Coiled coil</keyword>
<dbReference type="Pfam" id="PF02181">
    <property type="entry name" value="FH2"/>
    <property type="match status" value="1"/>
</dbReference>
<feature type="region of interest" description="Disordered" evidence="4">
    <location>
        <begin position="57"/>
        <end position="215"/>
    </location>
</feature>
<dbReference type="InterPro" id="IPR042201">
    <property type="entry name" value="FH2_Formin_sf"/>
</dbReference>
<dbReference type="PANTHER" id="PTHR23213">
    <property type="entry name" value="FORMIN-RELATED"/>
    <property type="match status" value="1"/>
</dbReference>
<keyword evidence="7" id="KW-1185">Reference proteome</keyword>
<dbReference type="eggNOG" id="KOG1922">
    <property type="taxonomic scope" value="Eukaryota"/>
</dbReference>
<sequence length="682" mass="75880">MAVADLPQKKKKTLLHCLRAKNFPLQILRNEEEKTSYYNIPRRSLRRKIVHHHPVIRTASVPGPGGPLLSPSYFDDAPMYQVPGPAPSPSPVKRAPPKAREPSPPPPHVHYYSPPYPAQHKNNNNNNNNKAAEGNADGKSAGLPLPPGRTAAAAPPPPGPPPPPPKPPAPAAPPPPPRVGRRPPNPPVPSPLGPHHRRSSTGESSEVGDDSEAPKTKLKPFFWDKVLASPDHSMVWHEIKAGSFQFNEEMMATLFGYVPTDKNKNENKKDSPSFETPSHFIQIIDPKKSQNLAILLKALNVTTEEVCDALTEGNELPAELIQTLLRMSPTADEELKLRLYSGDVSHLGPAERFLKVVVDIPFAFKRLESLLFVSTFQEEFSSIKESFATLEVACKELRNSRLFLKLLEAVLKTGNRMNDGTYRGGAQAFKLDTLLKLADVKGTDGKTTLLHFVVQEIIRSEGLRAGRRLRESKSISSVKTEDLVEESSHETEDYHRGLGLQVVSGLSNELKNVKKAAIIDNDNLSESVSKFRQALVRTREFLENEMKTLEEDENNNNNEFRDSLASFVEQSEKDIEWLIEEEKRISTLVRSTGDYFHGKAGRDEGSHLFVIVRDFLVMVDKACLDVKKMPVRAPPRKESSSVATESASPSASESSIDMHRRLFPAMRERQMDDDFSSDDDTS</sequence>
<dbReference type="PANTHER" id="PTHR23213:SF391">
    <property type="entry name" value="FORMIN-LIKE PROTEIN"/>
    <property type="match status" value="1"/>
</dbReference>
<feature type="compositionally biased region" description="Basic and acidic residues" evidence="4">
    <location>
        <begin position="656"/>
        <end position="672"/>
    </location>
</feature>
<feature type="domain" description="FH2" evidence="5">
    <location>
        <begin position="208"/>
        <end position="645"/>
    </location>
</feature>
<comment type="similarity">
    <text evidence="1">Belongs to the formin-like family. Class-I subfamily.</text>
</comment>
<evidence type="ECO:0000256" key="1">
    <source>
        <dbReference type="ARBA" id="ARBA00025793"/>
    </source>
</evidence>
<evidence type="ECO:0000313" key="6">
    <source>
        <dbReference type="EMBL" id="EYU43100.1"/>
    </source>
</evidence>
<dbReference type="STRING" id="4155.A0A022RVX9"/>
<feature type="compositionally biased region" description="Low complexity" evidence="4">
    <location>
        <begin position="640"/>
        <end position="655"/>
    </location>
</feature>
<dbReference type="SUPFAM" id="SSF101447">
    <property type="entry name" value="Formin homology 2 domain (FH2 domain)"/>
    <property type="match status" value="1"/>
</dbReference>
<protein>
    <recommendedName>
        <fullName evidence="2">Formin-like protein</fullName>
    </recommendedName>
</protein>
<feature type="compositionally biased region" description="Acidic residues" evidence="4">
    <location>
        <begin position="673"/>
        <end position="682"/>
    </location>
</feature>
<dbReference type="SMART" id="SM00498">
    <property type="entry name" value="FH2"/>
    <property type="match status" value="1"/>
</dbReference>
<dbReference type="PROSITE" id="PS51444">
    <property type="entry name" value="FH2"/>
    <property type="match status" value="1"/>
</dbReference>